<protein>
    <submittedName>
        <fullName evidence="2">Uncharacterized protein</fullName>
    </submittedName>
</protein>
<sequence>MEWVSYPSPKDDQVVPHTPETDDEEYDPWIPIPPSLLDVKDAKPFEEDEEPFEEEKEEEPFEDEELDKEFGGGPMDISSYPKSSSHDDPVEHAETQEEELTELESLLEEAIPILSLKKEASSPSHLGHPKSRTPPTNRFPKWKSRLGRRTLDFIRLENPPRHFCAIPFHRIPQIERSRC</sequence>
<evidence type="ECO:0000313" key="3">
    <source>
        <dbReference type="Proteomes" id="UP001177003"/>
    </source>
</evidence>
<accession>A0AA35ZV85</accession>
<feature type="compositionally biased region" description="Basic and acidic residues" evidence="1">
    <location>
        <begin position="84"/>
        <end position="95"/>
    </location>
</feature>
<dbReference type="AlphaFoldDB" id="A0AA35ZV85"/>
<feature type="region of interest" description="Disordered" evidence="1">
    <location>
        <begin position="114"/>
        <end position="141"/>
    </location>
</feature>
<reference evidence="2" key="1">
    <citation type="submission" date="2023-04" db="EMBL/GenBank/DDBJ databases">
        <authorList>
            <person name="Vijverberg K."/>
            <person name="Xiong W."/>
            <person name="Schranz E."/>
        </authorList>
    </citation>
    <scope>NUCLEOTIDE SEQUENCE</scope>
</reference>
<proteinExistence type="predicted"/>
<name>A0AA35ZV85_LACSI</name>
<keyword evidence="3" id="KW-1185">Reference proteome</keyword>
<feature type="compositionally biased region" description="Acidic residues" evidence="1">
    <location>
        <begin position="46"/>
        <end position="67"/>
    </location>
</feature>
<organism evidence="2 3">
    <name type="scientific">Lactuca saligna</name>
    <name type="common">Willowleaf lettuce</name>
    <dbReference type="NCBI Taxonomy" id="75948"/>
    <lineage>
        <taxon>Eukaryota</taxon>
        <taxon>Viridiplantae</taxon>
        <taxon>Streptophyta</taxon>
        <taxon>Embryophyta</taxon>
        <taxon>Tracheophyta</taxon>
        <taxon>Spermatophyta</taxon>
        <taxon>Magnoliopsida</taxon>
        <taxon>eudicotyledons</taxon>
        <taxon>Gunneridae</taxon>
        <taxon>Pentapetalae</taxon>
        <taxon>asterids</taxon>
        <taxon>campanulids</taxon>
        <taxon>Asterales</taxon>
        <taxon>Asteraceae</taxon>
        <taxon>Cichorioideae</taxon>
        <taxon>Cichorieae</taxon>
        <taxon>Lactucinae</taxon>
        <taxon>Lactuca</taxon>
    </lineage>
</organism>
<feature type="region of interest" description="Disordered" evidence="1">
    <location>
        <begin position="1"/>
        <end position="100"/>
    </location>
</feature>
<evidence type="ECO:0000256" key="1">
    <source>
        <dbReference type="SAM" id="MobiDB-lite"/>
    </source>
</evidence>
<evidence type="ECO:0000313" key="2">
    <source>
        <dbReference type="EMBL" id="CAI9299540.1"/>
    </source>
</evidence>
<gene>
    <name evidence="2" type="ORF">LSALG_LOCUS38243</name>
</gene>
<dbReference type="EMBL" id="OX465084">
    <property type="protein sequence ID" value="CAI9299540.1"/>
    <property type="molecule type" value="Genomic_DNA"/>
</dbReference>
<dbReference type="Proteomes" id="UP001177003">
    <property type="component" value="Chromosome 8"/>
</dbReference>